<keyword evidence="2" id="KW-1133">Transmembrane helix</keyword>
<organism evidence="4 5">
    <name type="scientific">Cryobacterium algoricola</name>
    <dbReference type="NCBI Taxonomy" id="1259183"/>
    <lineage>
        <taxon>Bacteria</taxon>
        <taxon>Bacillati</taxon>
        <taxon>Actinomycetota</taxon>
        <taxon>Actinomycetes</taxon>
        <taxon>Micrococcales</taxon>
        <taxon>Microbacteriaceae</taxon>
        <taxon>Cryobacterium</taxon>
    </lineage>
</organism>
<gene>
    <name evidence="4" type="ORF">E3O44_00310</name>
</gene>
<dbReference type="PANTHER" id="PTHR48090">
    <property type="entry name" value="UNDECAPRENYL-PHOSPHATE 4-DEOXY-4-FORMAMIDO-L-ARABINOSE TRANSFERASE-RELATED"/>
    <property type="match status" value="1"/>
</dbReference>
<dbReference type="Gene3D" id="3.90.550.10">
    <property type="entry name" value="Spore Coat Polysaccharide Biosynthesis Protein SpsA, Chain A"/>
    <property type="match status" value="1"/>
</dbReference>
<evidence type="ECO:0000313" key="5">
    <source>
        <dbReference type="Proteomes" id="UP000297608"/>
    </source>
</evidence>
<evidence type="ECO:0000256" key="1">
    <source>
        <dbReference type="ARBA" id="ARBA00006739"/>
    </source>
</evidence>
<comment type="caution">
    <text evidence="4">The sequence shown here is derived from an EMBL/GenBank/DDBJ whole genome shotgun (WGS) entry which is preliminary data.</text>
</comment>
<reference evidence="4 5" key="1">
    <citation type="submission" date="2019-03" db="EMBL/GenBank/DDBJ databases">
        <title>Genomics of glacier-inhabiting Cryobacterium strains.</title>
        <authorList>
            <person name="Liu Q."/>
            <person name="Xin Y.-H."/>
        </authorList>
    </citation>
    <scope>NUCLEOTIDE SEQUENCE [LARGE SCALE GENOMIC DNA]</scope>
    <source>
        <strain evidence="4 5">MDB2-B</strain>
    </source>
</reference>
<keyword evidence="5" id="KW-1185">Reference proteome</keyword>
<dbReference type="Pfam" id="PF00535">
    <property type="entry name" value="Glycos_transf_2"/>
    <property type="match status" value="1"/>
</dbReference>
<proteinExistence type="inferred from homology"/>
<name>A0ABY2IKP8_9MICO</name>
<feature type="transmembrane region" description="Helical" evidence="2">
    <location>
        <begin position="219"/>
        <end position="252"/>
    </location>
</feature>
<evidence type="ECO:0000313" key="4">
    <source>
        <dbReference type="EMBL" id="TFB91278.1"/>
    </source>
</evidence>
<accession>A0ABY2IKP8</accession>
<feature type="domain" description="Glycosyltransferase 2-like" evidence="3">
    <location>
        <begin position="4"/>
        <end position="137"/>
    </location>
</feature>
<dbReference type="PANTHER" id="PTHR48090:SF8">
    <property type="entry name" value="GLYCOSYLTRANSFERASE CSBB-RELATED"/>
    <property type="match status" value="1"/>
</dbReference>
<dbReference type="SUPFAM" id="SSF53448">
    <property type="entry name" value="Nucleotide-diphospho-sugar transferases"/>
    <property type="match status" value="1"/>
</dbReference>
<dbReference type="EMBL" id="SOFG01000002">
    <property type="protein sequence ID" value="TFB91278.1"/>
    <property type="molecule type" value="Genomic_DNA"/>
</dbReference>
<dbReference type="InterPro" id="IPR050256">
    <property type="entry name" value="Glycosyltransferase_2"/>
</dbReference>
<protein>
    <submittedName>
        <fullName evidence="4">Glycosyltransferase</fullName>
    </submittedName>
</protein>
<dbReference type="InterPro" id="IPR029044">
    <property type="entry name" value="Nucleotide-diphossugar_trans"/>
</dbReference>
<evidence type="ECO:0000259" key="3">
    <source>
        <dbReference type="Pfam" id="PF00535"/>
    </source>
</evidence>
<feature type="transmembrane region" description="Helical" evidence="2">
    <location>
        <begin position="264"/>
        <end position="288"/>
    </location>
</feature>
<keyword evidence="2" id="KW-0472">Membrane</keyword>
<sequence>MLYSVVVPVYKNAASIPDVLKALEWLQDNLSGDVEAVFVVDGSPDESAAILRRLLPDAPFSAQLLCHSRNFGSFAAIRTGFLAARGQFVAAMAADLQEPISLIQEFFAKLETGNWDVAVGTRVSRDDPTVSKVFSGAYWGLYRRFVQPDMPLGGVDVFACTRQVAEKFGHLGESHSSLIGLLFWLGYRRVDVPYGRVQREHGKSAWSFKKKFSYLLDSVFSFTSLPISIILTVGLVGMVVSLLAALVVLIAWLAGSITVPGYTALMFVLLLSTGSLLFALGIVGTYVWRAYENSKNRPSSVVMDQMDFGR</sequence>
<evidence type="ECO:0000256" key="2">
    <source>
        <dbReference type="SAM" id="Phobius"/>
    </source>
</evidence>
<dbReference type="CDD" id="cd04187">
    <property type="entry name" value="DPM1_like_bac"/>
    <property type="match status" value="1"/>
</dbReference>
<keyword evidence="2" id="KW-0812">Transmembrane</keyword>
<comment type="similarity">
    <text evidence="1">Belongs to the glycosyltransferase 2 family.</text>
</comment>
<dbReference type="InterPro" id="IPR001173">
    <property type="entry name" value="Glyco_trans_2-like"/>
</dbReference>
<dbReference type="Proteomes" id="UP000297608">
    <property type="component" value="Unassembled WGS sequence"/>
</dbReference>